<name>A0A3D8P9P1_9RHOB</name>
<proteinExistence type="predicted"/>
<dbReference type="AlphaFoldDB" id="A0A3D8P9P1"/>
<dbReference type="Proteomes" id="UP000256679">
    <property type="component" value="Unassembled WGS sequence"/>
</dbReference>
<reference evidence="1 2" key="1">
    <citation type="submission" date="2018-05" db="EMBL/GenBank/DDBJ databases">
        <title>Whole genome sequencing of Paracoccus thiocyanatus SST.</title>
        <authorList>
            <person name="Ghosh W."/>
            <person name="Rameez M.J."/>
            <person name="Roy C."/>
        </authorList>
    </citation>
    <scope>NUCLEOTIDE SEQUENCE [LARGE SCALE GENOMIC DNA]</scope>
    <source>
        <strain evidence="1 2">SST</strain>
    </source>
</reference>
<gene>
    <name evidence="1" type="ORF">DIE28_15795</name>
</gene>
<accession>A0A3D8P9P1</accession>
<evidence type="ECO:0000313" key="1">
    <source>
        <dbReference type="EMBL" id="RDW12048.1"/>
    </source>
</evidence>
<comment type="caution">
    <text evidence="1">The sequence shown here is derived from an EMBL/GenBank/DDBJ whole genome shotgun (WGS) entry which is preliminary data.</text>
</comment>
<sequence length="87" mass="9709">MKNCALIGFQNIKVYVQLLQEFEKGIAAQGVAIGAHEMVQNIDTDFSSISTKIVFSDVDCGFIASMRRRARGSSRNCGRRGWIPRSR</sequence>
<protein>
    <submittedName>
        <fullName evidence="1">Uncharacterized protein</fullName>
    </submittedName>
</protein>
<keyword evidence="2" id="KW-1185">Reference proteome</keyword>
<evidence type="ECO:0000313" key="2">
    <source>
        <dbReference type="Proteomes" id="UP000256679"/>
    </source>
</evidence>
<dbReference type="EMBL" id="QFCQ01000132">
    <property type="protein sequence ID" value="RDW12048.1"/>
    <property type="molecule type" value="Genomic_DNA"/>
</dbReference>
<organism evidence="1 2">
    <name type="scientific">Paracoccus thiocyanatus</name>
    <dbReference type="NCBI Taxonomy" id="34006"/>
    <lineage>
        <taxon>Bacteria</taxon>
        <taxon>Pseudomonadati</taxon>
        <taxon>Pseudomonadota</taxon>
        <taxon>Alphaproteobacteria</taxon>
        <taxon>Rhodobacterales</taxon>
        <taxon>Paracoccaceae</taxon>
        <taxon>Paracoccus</taxon>
    </lineage>
</organism>
<dbReference type="RefSeq" id="WP_115756984.1">
    <property type="nucleotide sequence ID" value="NZ_QFCQ01000132.1"/>
</dbReference>